<dbReference type="InterPro" id="IPR011010">
    <property type="entry name" value="DNA_brk_join_enz"/>
</dbReference>
<accession>A0A0S4JLE0</accession>
<feature type="region of interest" description="Disordered" evidence="1">
    <location>
        <begin position="14"/>
        <end position="38"/>
    </location>
</feature>
<evidence type="ECO:0000313" key="2">
    <source>
        <dbReference type="EMBL" id="CUG90976.1"/>
    </source>
</evidence>
<evidence type="ECO:0000313" key="3">
    <source>
        <dbReference type="Proteomes" id="UP000051952"/>
    </source>
</evidence>
<protein>
    <submittedName>
        <fullName evidence="2">Uncharacterized protein</fullName>
    </submittedName>
</protein>
<evidence type="ECO:0000256" key="1">
    <source>
        <dbReference type="SAM" id="MobiDB-lite"/>
    </source>
</evidence>
<dbReference type="Proteomes" id="UP000051952">
    <property type="component" value="Unassembled WGS sequence"/>
</dbReference>
<sequence>MGRFAAAFNAAVTERTPDTVTPPRPSYFTSPSQAPPLTGAATTVDLAPPPHGAALLFDSAPPPVCAASNVDVAPPPMGVASRNDSAPPPHGAATTVIMAPPPKGAASRINMAPPPHGAARTEDGVIGTVETAPPPTGAAAGEKTKRGRPLSWTPSLVTEEDAAMMASLQSAYGPDETSAISFAERYRAFCAINSYDPTERKSLIACVAQARRQGMAASSIDTYVDRYLSEHPIKGSWYVRSLTAAAHANSAPVNPRPTEWDEDALLNVVRSAASVGDELLLWILLISGARPADVERLTFQQVAIEEDCLRISWWLRKAQRTRRERHEETYSFRWAFPPSQRVKDFFKGRPGTHGILPLEKCYQRGRIAAHVSALLEPLGLTSYVFRDRLEALLVGEGASSGTMKDLLDHCDGTGRSSYRKTPLAKATADRVRAAKVSKKKK</sequence>
<gene>
    <name evidence="2" type="ORF">BSAL_29555c</name>
</gene>
<dbReference type="SUPFAM" id="SSF56349">
    <property type="entry name" value="DNA breaking-rejoining enzymes"/>
    <property type="match status" value="1"/>
</dbReference>
<organism evidence="2 3">
    <name type="scientific">Bodo saltans</name>
    <name type="common">Flagellated protozoan</name>
    <dbReference type="NCBI Taxonomy" id="75058"/>
    <lineage>
        <taxon>Eukaryota</taxon>
        <taxon>Discoba</taxon>
        <taxon>Euglenozoa</taxon>
        <taxon>Kinetoplastea</taxon>
        <taxon>Metakinetoplastina</taxon>
        <taxon>Eubodonida</taxon>
        <taxon>Bodonidae</taxon>
        <taxon>Bodo</taxon>
    </lineage>
</organism>
<dbReference type="VEuPathDB" id="TriTrypDB:BSAL_29555c"/>
<name>A0A0S4JLE0_BODSA</name>
<dbReference type="EMBL" id="CYKH01001881">
    <property type="protein sequence ID" value="CUG90976.1"/>
    <property type="molecule type" value="Genomic_DNA"/>
</dbReference>
<dbReference type="AlphaFoldDB" id="A0A0S4JLE0"/>
<reference evidence="3" key="1">
    <citation type="submission" date="2015-09" db="EMBL/GenBank/DDBJ databases">
        <authorList>
            <consortium name="Pathogen Informatics"/>
        </authorList>
    </citation>
    <scope>NUCLEOTIDE SEQUENCE [LARGE SCALE GENOMIC DNA]</scope>
    <source>
        <strain evidence="3">Lake Konstanz</strain>
    </source>
</reference>
<dbReference type="GO" id="GO:0003677">
    <property type="term" value="F:DNA binding"/>
    <property type="evidence" value="ECO:0007669"/>
    <property type="project" value="InterPro"/>
</dbReference>
<proteinExistence type="predicted"/>
<keyword evidence="3" id="KW-1185">Reference proteome</keyword>